<proteinExistence type="predicted"/>
<sequence length="69" mass="8058">MAPKIPQYASRHPVDQLAQYFCKTCSKMRLGRVSRSGWTTDGSNLDRELYVICLKCGNRQYDNYNWLPL</sequence>
<gene>
    <name evidence="1" type="ORF">SAMN05216178_2252</name>
</gene>
<dbReference type="RefSeq" id="WP_143038258.1">
    <property type="nucleotide sequence ID" value="NZ_FNTJ01000001.1"/>
</dbReference>
<evidence type="ECO:0000313" key="2">
    <source>
        <dbReference type="Proteomes" id="UP000198982"/>
    </source>
</evidence>
<evidence type="ECO:0000313" key="1">
    <source>
        <dbReference type="EMBL" id="SEB78611.1"/>
    </source>
</evidence>
<protein>
    <submittedName>
        <fullName evidence="1">Uncharacterized protein</fullName>
    </submittedName>
</protein>
<name>A0A1H4M6B5_9PSED</name>
<dbReference type="Proteomes" id="UP000198982">
    <property type="component" value="Unassembled WGS sequence"/>
</dbReference>
<keyword evidence="2" id="KW-1185">Reference proteome</keyword>
<reference evidence="2" key="1">
    <citation type="submission" date="2016-10" db="EMBL/GenBank/DDBJ databases">
        <authorList>
            <person name="Varghese N."/>
            <person name="Submissions S."/>
        </authorList>
    </citation>
    <scope>NUCLEOTIDE SEQUENCE [LARGE SCALE GENOMIC DNA]</scope>
    <source>
        <strain evidence="2">DSM 9751</strain>
    </source>
</reference>
<dbReference type="AlphaFoldDB" id="A0A1H4M6B5"/>
<accession>A0A1H4M6B5</accession>
<dbReference type="EMBL" id="FNTJ01000001">
    <property type="protein sequence ID" value="SEB78611.1"/>
    <property type="molecule type" value="Genomic_DNA"/>
</dbReference>
<organism evidence="1 2">
    <name type="scientific">Pseudomonas saponiphila</name>
    <dbReference type="NCBI Taxonomy" id="556534"/>
    <lineage>
        <taxon>Bacteria</taxon>
        <taxon>Pseudomonadati</taxon>
        <taxon>Pseudomonadota</taxon>
        <taxon>Gammaproteobacteria</taxon>
        <taxon>Pseudomonadales</taxon>
        <taxon>Pseudomonadaceae</taxon>
        <taxon>Pseudomonas</taxon>
    </lineage>
</organism>